<dbReference type="EMBL" id="LAZR01023451">
    <property type="protein sequence ID" value="KKL78447.1"/>
    <property type="molecule type" value="Genomic_DNA"/>
</dbReference>
<accession>A0A0F9HTJ0</accession>
<sequence>MSTILENNDVIINALLRMSYRSAVKNRCKKDNMIRIPEGITKKIAHELDHPRLARLFIRSQFYFMTIDFCRKHFNRLYPPCSVVFGGNCWKRYERYVERGINDGS</sequence>
<protein>
    <submittedName>
        <fullName evidence="1">Uncharacterized protein</fullName>
    </submittedName>
</protein>
<reference evidence="1" key="1">
    <citation type="journal article" date="2015" name="Nature">
        <title>Complex archaea that bridge the gap between prokaryotes and eukaryotes.</title>
        <authorList>
            <person name="Spang A."/>
            <person name="Saw J.H."/>
            <person name="Jorgensen S.L."/>
            <person name="Zaremba-Niedzwiedzka K."/>
            <person name="Martijn J."/>
            <person name="Lind A.E."/>
            <person name="van Eijk R."/>
            <person name="Schleper C."/>
            <person name="Guy L."/>
            <person name="Ettema T.J."/>
        </authorList>
    </citation>
    <scope>NUCLEOTIDE SEQUENCE</scope>
</reference>
<name>A0A0F9HTJ0_9ZZZZ</name>
<comment type="caution">
    <text evidence="1">The sequence shown here is derived from an EMBL/GenBank/DDBJ whole genome shotgun (WGS) entry which is preliminary data.</text>
</comment>
<organism evidence="1">
    <name type="scientific">marine sediment metagenome</name>
    <dbReference type="NCBI Taxonomy" id="412755"/>
    <lineage>
        <taxon>unclassified sequences</taxon>
        <taxon>metagenomes</taxon>
        <taxon>ecological metagenomes</taxon>
    </lineage>
</organism>
<dbReference type="AlphaFoldDB" id="A0A0F9HTJ0"/>
<proteinExistence type="predicted"/>
<evidence type="ECO:0000313" key="1">
    <source>
        <dbReference type="EMBL" id="KKL78447.1"/>
    </source>
</evidence>
<gene>
    <name evidence="1" type="ORF">LCGC14_2024740</name>
</gene>